<evidence type="ECO:0000313" key="2">
    <source>
        <dbReference type="Proteomes" id="UP000076715"/>
    </source>
</evidence>
<protein>
    <submittedName>
        <fullName evidence="1">Uncharacterized protein</fullName>
    </submittedName>
</protein>
<keyword evidence="2" id="KW-1185">Reference proteome</keyword>
<dbReference type="InterPro" id="IPR041408">
    <property type="entry name" value="Hcp_Tssd"/>
</dbReference>
<dbReference type="EMBL" id="LQRT01000046">
    <property type="protein sequence ID" value="KZS38912.1"/>
    <property type="molecule type" value="Genomic_DNA"/>
</dbReference>
<accession>A0A162Y437</accession>
<dbReference type="AlphaFoldDB" id="A0A162Y437"/>
<proteinExistence type="predicted"/>
<evidence type="ECO:0000313" key="1">
    <source>
        <dbReference type="EMBL" id="KZS38912.1"/>
    </source>
</evidence>
<dbReference type="OrthoDB" id="1419291at2"/>
<dbReference type="Proteomes" id="UP000076715">
    <property type="component" value="Unassembled WGS sequence"/>
</dbReference>
<comment type="caution">
    <text evidence="1">The sequence shown here is derived from an EMBL/GenBank/DDBJ whole genome shotgun (WGS) entry which is preliminary data.</text>
</comment>
<sequence>MSFKAVLYIENQERILINSELVYSQLADINGRPTQLPMGEPLHLVFPSNAQDELFYEYMFAPNRMCKGYIRVFKRDGLQKDFDIEFANAHIIGLKEHFSSTGKEPMSMALTISYGISRVKGVIHEKKWNPSNPFKISSATPIQRKTTLEPTLEDGYFTTLKGDRIPKSELKTGIEVYYVLETQNAIGEFIDLDLADAENDFKYNGEIVPNDVLEDLQITGNSQKIKLEVIRQQN</sequence>
<reference evidence="1 2" key="1">
    <citation type="submission" date="2016-01" db="EMBL/GenBank/DDBJ databases">
        <title>The draft genome sequence of Aquimarina sp. RZW4-3-2.</title>
        <authorList>
            <person name="Wang Y."/>
        </authorList>
    </citation>
    <scope>NUCLEOTIDE SEQUENCE [LARGE SCALE GENOMIC DNA]</scope>
    <source>
        <strain evidence="1 2">RZW4-3-2</strain>
    </source>
</reference>
<dbReference type="GO" id="GO:0033104">
    <property type="term" value="C:type VI protein secretion system complex"/>
    <property type="evidence" value="ECO:0007669"/>
    <property type="project" value="InterPro"/>
</dbReference>
<organism evidence="1 2">
    <name type="scientific">Aquimarina aggregata</name>
    <dbReference type="NCBI Taxonomy" id="1642818"/>
    <lineage>
        <taxon>Bacteria</taxon>
        <taxon>Pseudomonadati</taxon>
        <taxon>Bacteroidota</taxon>
        <taxon>Flavobacteriia</taxon>
        <taxon>Flavobacteriales</taxon>
        <taxon>Flavobacteriaceae</taxon>
        <taxon>Aquimarina</taxon>
    </lineage>
</organism>
<gene>
    <name evidence="1" type="ORF">AWE51_15130</name>
</gene>
<name>A0A162Y437_9FLAO</name>
<dbReference type="RefSeq" id="WP_066318848.1">
    <property type="nucleotide sequence ID" value="NZ_LQRT01000046.1"/>
</dbReference>
<dbReference type="Pfam" id="PF17642">
    <property type="entry name" value="TssD"/>
    <property type="match status" value="1"/>
</dbReference>
<dbReference type="STRING" id="1642818.AWE51_15130"/>